<name>A0A1J8QFK1_9AGAM</name>
<dbReference type="EMBL" id="LVVM01001348">
    <property type="protein sequence ID" value="OJA18731.1"/>
    <property type="molecule type" value="Genomic_DNA"/>
</dbReference>
<dbReference type="OrthoDB" id="10601117at2759"/>
<protein>
    <submittedName>
        <fullName evidence="1">Uncharacterized protein</fullName>
    </submittedName>
</protein>
<comment type="caution">
    <text evidence="1">The sequence shown here is derived from an EMBL/GenBank/DDBJ whole genome shotgun (WGS) entry which is preliminary data.</text>
</comment>
<proteinExistence type="predicted"/>
<reference evidence="1 2" key="1">
    <citation type="submission" date="2016-03" db="EMBL/GenBank/DDBJ databases">
        <title>Comparative genomics of the ectomycorrhizal sister species Rhizopogon vinicolor and Rhizopogon vesiculosus (Basidiomycota: Boletales) reveals a divergence of the mating type B locus.</title>
        <authorList>
            <person name="Mujic A.B."/>
            <person name="Kuo A."/>
            <person name="Tritt A."/>
            <person name="Lipzen A."/>
            <person name="Chen C."/>
            <person name="Johnson J."/>
            <person name="Sharma A."/>
            <person name="Barry K."/>
            <person name="Grigoriev I.V."/>
            <person name="Spatafora J.W."/>
        </authorList>
    </citation>
    <scope>NUCLEOTIDE SEQUENCE [LARGE SCALE GENOMIC DNA]</scope>
    <source>
        <strain evidence="1 2">AM-OR11-056</strain>
    </source>
</reference>
<evidence type="ECO:0000313" key="1">
    <source>
        <dbReference type="EMBL" id="OJA18731.1"/>
    </source>
</evidence>
<organism evidence="1 2">
    <name type="scientific">Rhizopogon vesiculosus</name>
    <dbReference type="NCBI Taxonomy" id="180088"/>
    <lineage>
        <taxon>Eukaryota</taxon>
        <taxon>Fungi</taxon>
        <taxon>Dikarya</taxon>
        <taxon>Basidiomycota</taxon>
        <taxon>Agaricomycotina</taxon>
        <taxon>Agaricomycetes</taxon>
        <taxon>Agaricomycetidae</taxon>
        <taxon>Boletales</taxon>
        <taxon>Suillineae</taxon>
        <taxon>Rhizopogonaceae</taxon>
        <taxon>Rhizopogon</taxon>
    </lineage>
</organism>
<dbReference type="Proteomes" id="UP000183567">
    <property type="component" value="Unassembled WGS sequence"/>
</dbReference>
<accession>A0A1J8QFK1</accession>
<sequence>MYHHWQKSTDLVGYSVDGATQYFLGHNSLESTYTSSVLSSVSSSGTFSFSRAGTGLVSEGKFYSQPPLQNPRWGGESYSSSSVFANIAITRPFLRFRFMFIPTVLISTDK</sequence>
<dbReference type="AlphaFoldDB" id="A0A1J8QFK1"/>
<keyword evidence="2" id="KW-1185">Reference proteome</keyword>
<evidence type="ECO:0000313" key="2">
    <source>
        <dbReference type="Proteomes" id="UP000183567"/>
    </source>
</evidence>
<gene>
    <name evidence="1" type="ORF">AZE42_11127</name>
</gene>